<protein>
    <submittedName>
        <fullName evidence="1">Macrocin-O-methyltransferase</fullName>
    </submittedName>
</protein>
<comment type="caution">
    <text evidence="1">The sequence shown here is derived from an EMBL/GenBank/DDBJ whole genome shotgun (WGS) entry which is preliminary data.</text>
</comment>
<gene>
    <name evidence="1" type="ORF">SO694_00118014</name>
</gene>
<name>A0ABR1FW76_AURAN</name>
<evidence type="ECO:0000313" key="1">
    <source>
        <dbReference type="EMBL" id="KAK7239926.1"/>
    </source>
</evidence>
<dbReference type="EMBL" id="JBBJCI010000219">
    <property type="protein sequence ID" value="KAK7239926.1"/>
    <property type="molecule type" value="Genomic_DNA"/>
</dbReference>
<reference evidence="1 2" key="1">
    <citation type="submission" date="2024-03" db="EMBL/GenBank/DDBJ databases">
        <title>Aureococcus anophagefferens CCMP1851 and Kratosvirus quantuckense: Draft genome of a second virus-susceptible host strain in the model system.</title>
        <authorList>
            <person name="Chase E."/>
            <person name="Truchon A.R."/>
            <person name="Schepens W."/>
            <person name="Wilhelm S.W."/>
        </authorList>
    </citation>
    <scope>NUCLEOTIDE SEQUENCE [LARGE SCALE GENOMIC DNA]</scope>
    <source>
        <strain evidence="1 2">CCMP1851</strain>
    </source>
</reference>
<dbReference type="Proteomes" id="UP001363151">
    <property type="component" value="Unassembled WGS sequence"/>
</dbReference>
<dbReference type="InterPro" id="IPR029063">
    <property type="entry name" value="SAM-dependent_MTases_sf"/>
</dbReference>
<dbReference type="PANTHER" id="PTHR40036:SF1">
    <property type="entry name" value="MACROCIN O-METHYLTRANSFERASE"/>
    <property type="match status" value="1"/>
</dbReference>
<accession>A0ABR1FW76</accession>
<sequence length="539" mass="56844">MAAQRPRWLVVLVAACGAREPERMLPTTLVVPDDIVVDGVDGDAGASLLRSGRYGELRELAMTEGLVQSVEFRNNAALTYLLEGDTLAADIAFSRLAAWCETRWNSSDFYGGARDFAGADALVLSPCLAIYKNWYWALAARPLPSDQSGLSATVVRLSSARLHAALEGRAADVAGGGALSVYDVGLEGEVCAAGAPELACADDRFGGEAPAGAGAARLEGDAAGLYLDGLKRGLTNYLHADFELGEWAAILGDARLHDAAAGCGVGSAESPVAAPCEHPFGLTWRAAGVSGLSSGADGEEAERARRRYQTTLSVADLDHLERLVGRLFDDGVPGDLMEAGVFRGGACIFLRGLLAAAFPREATRRVFVADSFAGIPPPRLDIEVAATGETHAKEVDPTADWTDRFVSGVDAVRYNFRRYGLLDGRVAFVEGFFNESLPPVLGSTSDVAPCPPPAGAPVLALLRIDADAYDGVLDALHGAYHRLSPGGAVVIDDWHLGGARAAVHKFRAARHIVAPLRPLPSDHHGAYWRKGWDEPGPGS</sequence>
<dbReference type="PANTHER" id="PTHR40036">
    <property type="entry name" value="MACROCIN O-METHYLTRANSFERASE"/>
    <property type="match status" value="1"/>
</dbReference>
<proteinExistence type="predicted"/>
<evidence type="ECO:0000313" key="2">
    <source>
        <dbReference type="Proteomes" id="UP001363151"/>
    </source>
</evidence>
<dbReference type="InterPro" id="IPR008884">
    <property type="entry name" value="TylF_MeTrfase"/>
</dbReference>
<dbReference type="Gene3D" id="3.40.50.150">
    <property type="entry name" value="Vaccinia Virus protein VP39"/>
    <property type="match status" value="1"/>
</dbReference>
<dbReference type="Pfam" id="PF05711">
    <property type="entry name" value="TylF"/>
    <property type="match status" value="1"/>
</dbReference>
<organism evidence="1 2">
    <name type="scientific">Aureococcus anophagefferens</name>
    <name type="common">Harmful bloom alga</name>
    <dbReference type="NCBI Taxonomy" id="44056"/>
    <lineage>
        <taxon>Eukaryota</taxon>
        <taxon>Sar</taxon>
        <taxon>Stramenopiles</taxon>
        <taxon>Ochrophyta</taxon>
        <taxon>Pelagophyceae</taxon>
        <taxon>Pelagomonadales</taxon>
        <taxon>Pelagomonadaceae</taxon>
        <taxon>Aureococcus</taxon>
    </lineage>
</organism>
<keyword evidence="2" id="KW-1185">Reference proteome</keyword>
<dbReference type="SUPFAM" id="SSF53335">
    <property type="entry name" value="S-adenosyl-L-methionine-dependent methyltransferases"/>
    <property type="match status" value="1"/>
</dbReference>